<dbReference type="AlphaFoldDB" id="A0A8H4L3U1"/>
<dbReference type="GO" id="GO:0008270">
    <property type="term" value="F:zinc ion binding"/>
    <property type="evidence" value="ECO:0007669"/>
    <property type="project" value="InterPro"/>
</dbReference>
<keyword evidence="3" id="KW-0805">Transcription regulation</keyword>
<evidence type="ECO:0000256" key="3">
    <source>
        <dbReference type="ARBA" id="ARBA00023015"/>
    </source>
</evidence>
<evidence type="ECO:0000256" key="5">
    <source>
        <dbReference type="ARBA" id="ARBA00023242"/>
    </source>
</evidence>
<dbReference type="PANTHER" id="PTHR47338">
    <property type="entry name" value="ZN(II)2CYS6 TRANSCRIPTION FACTOR (EUROFUNG)-RELATED"/>
    <property type="match status" value="1"/>
</dbReference>
<dbReference type="CDD" id="cd00067">
    <property type="entry name" value="GAL4"/>
    <property type="match status" value="1"/>
</dbReference>
<accession>A0A8H4L3U1</accession>
<feature type="region of interest" description="Disordered" evidence="6">
    <location>
        <begin position="44"/>
        <end position="87"/>
    </location>
</feature>
<feature type="region of interest" description="Disordered" evidence="6">
    <location>
        <begin position="412"/>
        <end position="434"/>
    </location>
</feature>
<keyword evidence="5" id="KW-0539">Nucleus</keyword>
<evidence type="ECO:0000313" key="9">
    <source>
        <dbReference type="Proteomes" id="UP000554235"/>
    </source>
</evidence>
<dbReference type="CDD" id="cd12148">
    <property type="entry name" value="fungal_TF_MHR"/>
    <property type="match status" value="1"/>
</dbReference>
<organism evidence="8 9">
    <name type="scientific">Fusarium albosuccineum</name>
    <dbReference type="NCBI Taxonomy" id="1237068"/>
    <lineage>
        <taxon>Eukaryota</taxon>
        <taxon>Fungi</taxon>
        <taxon>Dikarya</taxon>
        <taxon>Ascomycota</taxon>
        <taxon>Pezizomycotina</taxon>
        <taxon>Sordariomycetes</taxon>
        <taxon>Hypocreomycetidae</taxon>
        <taxon>Hypocreales</taxon>
        <taxon>Nectriaceae</taxon>
        <taxon>Fusarium</taxon>
        <taxon>Fusarium decemcellulare species complex</taxon>
    </lineage>
</organism>
<dbReference type="GO" id="GO:0000981">
    <property type="term" value="F:DNA-binding transcription factor activity, RNA polymerase II-specific"/>
    <property type="evidence" value="ECO:0007669"/>
    <property type="project" value="InterPro"/>
</dbReference>
<comment type="caution">
    <text evidence="8">The sequence shown here is derived from an EMBL/GenBank/DDBJ whole genome shotgun (WGS) entry which is preliminary data.</text>
</comment>
<evidence type="ECO:0000313" key="8">
    <source>
        <dbReference type="EMBL" id="KAF4462580.1"/>
    </source>
</evidence>
<dbReference type="OrthoDB" id="5284003at2759"/>
<proteinExistence type="predicted"/>
<dbReference type="GO" id="GO:0005634">
    <property type="term" value="C:nucleus"/>
    <property type="evidence" value="ECO:0007669"/>
    <property type="project" value="UniProtKB-SubCell"/>
</dbReference>
<dbReference type="Proteomes" id="UP000554235">
    <property type="component" value="Unassembled WGS sequence"/>
</dbReference>
<feature type="compositionally biased region" description="Polar residues" evidence="6">
    <location>
        <begin position="70"/>
        <end position="87"/>
    </location>
</feature>
<keyword evidence="4" id="KW-0804">Transcription</keyword>
<feature type="compositionally biased region" description="Polar residues" evidence="6">
    <location>
        <begin position="418"/>
        <end position="427"/>
    </location>
</feature>
<dbReference type="Pfam" id="PF00172">
    <property type="entry name" value="Zn_clus"/>
    <property type="match status" value="1"/>
</dbReference>
<dbReference type="Gene3D" id="4.10.240.10">
    <property type="entry name" value="Zn(2)-C6 fungal-type DNA-binding domain"/>
    <property type="match status" value="1"/>
</dbReference>
<evidence type="ECO:0000256" key="6">
    <source>
        <dbReference type="SAM" id="MobiDB-lite"/>
    </source>
</evidence>
<dbReference type="InterPro" id="IPR001138">
    <property type="entry name" value="Zn2Cys6_DnaBD"/>
</dbReference>
<dbReference type="PROSITE" id="PS50048">
    <property type="entry name" value="ZN2_CY6_FUNGAL_2"/>
    <property type="match status" value="1"/>
</dbReference>
<dbReference type="SUPFAM" id="SSF57701">
    <property type="entry name" value="Zn2/Cys6 DNA-binding domain"/>
    <property type="match status" value="1"/>
</dbReference>
<sequence>MTIEFATKRKQTACDECNKRKARCSQPRPCSNCRSAGRACIVSSKRAKRKRKPRNTSNDENQTRKDRLATATSLSPQTSVGASANMPSEQAVDAESIAPMSVLKLLVDDFFTYVYPLAPFPHESTFRQSLANREDRTRPDFLGLLASMICTLVAFFPRSVRERFETQQSVHLFRSTGCMFCKCYDIAMLRRESNWQLRKSKTIDDAATSYFLGLTLSCSNRESTSHYFMSEARAVLKELGFHQLKCLDDMPILGDDDCPPDPTPFNRIEDQIWNRIFHCIHLKERLDLQHGASSANIVIAPSRVCLPHHAHPEHAGDDRVAADTTPNNQDGSTTSLMGFWFMIEVCTTIDDVVSRVLAPGTDTFSWAGRCALLPDVLLRVKIKVAKLPPELRFGYIGGKGFSSAGFGGVATQDDATPALSTGQSTHGPSDVAENDSNQRQYLQYEIQKINIFISMLVERSDIVKLYFDLENYHLFVELAEGHSKEGRPVQDTGKKPDYKIMNVEKEFILHDLSRLLESISRQSVEPNGRLLVAKIRRVVSILRRYPPEYHVLLEGWPEQGLLQLEKILRNLESASSINAAVLGHTDPNQMVSQVGEQEPSGWEELCTFRLQSMISRKAAEKLSQEFGYDVLQEA</sequence>
<gene>
    <name evidence="8" type="ORF">FALBO_10609</name>
</gene>
<feature type="compositionally biased region" description="Basic residues" evidence="6">
    <location>
        <begin position="45"/>
        <end position="54"/>
    </location>
</feature>
<dbReference type="EMBL" id="JAADYS010001513">
    <property type="protein sequence ID" value="KAF4462580.1"/>
    <property type="molecule type" value="Genomic_DNA"/>
</dbReference>
<reference evidence="8 9" key="1">
    <citation type="submission" date="2020-01" db="EMBL/GenBank/DDBJ databases">
        <title>Identification and distribution of gene clusters putatively required for synthesis of sphingolipid metabolism inhibitors in phylogenetically diverse species of the filamentous fungus Fusarium.</title>
        <authorList>
            <person name="Kim H.-S."/>
            <person name="Busman M."/>
            <person name="Brown D.W."/>
            <person name="Divon H."/>
            <person name="Uhlig S."/>
            <person name="Proctor R.H."/>
        </authorList>
    </citation>
    <scope>NUCLEOTIDE SEQUENCE [LARGE SCALE GENOMIC DNA]</scope>
    <source>
        <strain evidence="8 9">NRRL 20459</strain>
    </source>
</reference>
<keyword evidence="2" id="KW-0479">Metal-binding</keyword>
<name>A0A8H4L3U1_9HYPO</name>
<dbReference type="PANTHER" id="PTHR47338:SF5">
    <property type="entry name" value="ZN(II)2CYS6 TRANSCRIPTION FACTOR (EUROFUNG)"/>
    <property type="match status" value="1"/>
</dbReference>
<evidence type="ECO:0000256" key="4">
    <source>
        <dbReference type="ARBA" id="ARBA00023163"/>
    </source>
</evidence>
<keyword evidence="9" id="KW-1185">Reference proteome</keyword>
<dbReference type="InterPro" id="IPR050815">
    <property type="entry name" value="TF_fung"/>
</dbReference>
<evidence type="ECO:0000256" key="2">
    <source>
        <dbReference type="ARBA" id="ARBA00022723"/>
    </source>
</evidence>
<evidence type="ECO:0000259" key="7">
    <source>
        <dbReference type="PROSITE" id="PS50048"/>
    </source>
</evidence>
<protein>
    <submittedName>
        <fullName evidence="8">Xylanolytic transcriptional activator xlnr</fullName>
    </submittedName>
</protein>
<comment type="subcellular location">
    <subcellularLocation>
        <location evidence="1">Nucleus</location>
    </subcellularLocation>
</comment>
<dbReference type="SMART" id="SM00066">
    <property type="entry name" value="GAL4"/>
    <property type="match status" value="1"/>
</dbReference>
<evidence type="ECO:0000256" key="1">
    <source>
        <dbReference type="ARBA" id="ARBA00004123"/>
    </source>
</evidence>
<feature type="domain" description="Zn(2)-C6 fungal-type" evidence="7">
    <location>
        <begin position="13"/>
        <end position="42"/>
    </location>
</feature>
<dbReference type="InterPro" id="IPR036864">
    <property type="entry name" value="Zn2-C6_fun-type_DNA-bd_sf"/>
</dbReference>